<dbReference type="EMBL" id="VSRR010000127">
    <property type="protein sequence ID" value="MPC10688.1"/>
    <property type="molecule type" value="Genomic_DNA"/>
</dbReference>
<dbReference type="Proteomes" id="UP000324222">
    <property type="component" value="Unassembled WGS sequence"/>
</dbReference>
<comment type="caution">
    <text evidence="1">The sequence shown here is derived from an EMBL/GenBank/DDBJ whole genome shotgun (WGS) entry which is preliminary data.</text>
</comment>
<keyword evidence="2" id="KW-1185">Reference proteome</keyword>
<accession>A0A5B7CNK5</accession>
<protein>
    <submittedName>
        <fullName evidence="1">Uncharacterized protein</fullName>
    </submittedName>
</protein>
<name>A0A5B7CNK5_PORTR</name>
<reference evidence="1 2" key="1">
    <citation type="submission" date="2019-05" db="EMBL/GenBank/DDBJ databases">
        <title>Another draft genome of Portunus trituberculatus and its Hox gene families provides insights of decapod evolution.</title>
        <authorList>
            <person name="Jeong J.-H."/>
            <person name="Song I."/>
            <person name="Kim S."/>
            <person name="Choi T."/>
            <person name="Kim D."/>
            <person name="Ryu S."/>
            <person name="Kim W."/>
        </authorList>
    </citation>
    <scope>NUCLEOTIDE SEQUENCE [LARGE SCALE GENOMIC DNA]</scope>
    <source>
        <tissue evidence="1">Muscle</tissue>
    </source>
</reference>
<dbReference type="AlphaFoldDB" id="A0A5B7CNK5"/>
<proteinExistence type="predicted"/>
<gene>
    <name evidence="1" type="ORF">E2C01_003328</name>
</gene>
<sequence length="116" mass="12749">MSGVVMVRSFRRKRPIHQGVDLRWPGRIGDLRCRSESDPGMVNSNSTNNLTHCHSSRQYFTPPPDLNSGAVLPVGDGALISNFPVNSCTQIMPKNTIRHLTMAGVESCEASAREDI</sequence>
<evidence type="ECO:0000313" key="2">
    <source>
        <dbReference type="Proteomes" id="UP000324222"/>
    </source>
</evidence>
<organism evidence="1 2">
    <name type="scientific">Portunus trituberculatus</name>
    <name type="common">Swimming crab</name>
    <name type="synonym">Neptunus trituberculatus</name>
    <dbReference type="NCBI Taxonomy" id="210409"/>
    <lineage>
        <taxon>Eukaryota</taxon>
        <taxon>Metazoa</taxon>
        <taxon>Ecdysozoa</taxon>
        <taxon>Arthropoda</taxon>
        <taxon>Crustacea</taxon>
        <taxon>Multicrustacea</taxon>
        <taxon>Malacostraca</taxon>
        <taxon>Eumalacostraca</taxon>
        <taxon>Eucarida</taxon>
        <taxon>Decapoda</taxon>
        <taxon>Pleocyemata</taxon>
        <taxon>Brachyura</taxon>
        <taxon>Eubrachyura</taxon>
        <taxon>Portunoidea</taxon>
        <taxon>Portunidae</taxon>
        <taxon>Portuninae</taxon>
        <taxon>Portunus</taxon>
    </lineage>
</organism>
<evidence type="ECO:0000313" key="1">
    <source>
        <dbReference type="EMBL" id="MPC10688.1"/>
    </source>
</evidence>